<dbReference type="PANTHER" id="PTHR19328">
    <property type="entry name" value="HEDGEHOG-INTERACTING PROTEIN"/>
    <property type="match status" value="1"/>
</dbReference>
<dbReference type="SUPFAM" id="SSF63829">
    <property type="entry name" value="Calcium-dependent phosphotriesterase"/>
    <property type="match status" value="1"/>
</dbReference>
<dbReference type="PANTHER" id="PTHR19328:SF13">
    <property type="entry name" value="HIPL1 PROTEIN"/>
    <property type="match status" value="1"/>
</dbReference>
<dbReference type="AlphaFoldDB" id="A0AAU8DL61"/>
<dbReference type="Gene3D" id="2.120.10.30">
    <property type="entry name" value="TolB, C-terminal domain"/>
    <property type="match status" value="1"/>
</dbReference>
<evidence type="ECO:0000259" key="2">
    <source>
        <dbReference type="Pfam" id="PF07995"/>
    </source>
</evidence>
<evidence type="ECO:0000313" key="3">
    <source>
        <dbReference type="EMBL" id="XCG62719.1"/>
    </source>
</evidence>
<feature type="region of interest" description="Disordered" evidence="1">
    <location>
        <begin position="1"/>
        <end position="22"/>
    </location>
</feature>
<name>A0AAU8DL61_9ACTN</name>
<feature type="compositionally biased region" description="Polar residues" evidence="1">
    <location>
        <begin position="44"/>
        <end position="54"/>
    </location>
</feature>
<dbReference type="RefSeq" id="WP_353648334.1">
    <property type="nucleotide sequence ID" value="NZ_CP159218.1"/>
</dbReference>
<organism evidence="3">
    <name type="scientific">Nakamurella sp. A5-74</name>
    <dbReference type="NCBI Taxonomy" id="3158264"/>
    <lineage>
        <taxon>Bacteria</taxon>
        <taxon>Bacillati</taxon>
        <taxon>Actinomycetota</taxon>
        <taxon>Actinomycetes</taxon>
        <taxon>Nakamurellales</taxon>
        <taxon>Nakamurellaceae</taxon>
        <taxon>Nakamurella</taxon>
    </lineage>
</organism>
<feature type="domain" description="Glucose/Sorbosone dehydrogenase" evidence="2">
    <location>
        <begin position="114"/>
        <end position="285"/>
    </location>
</feature>
<feature type="region of interest" description="Disordered" evidence="1">
    <location>
        <begin position="44"/>
        <end position="103"/>
    </location>
</feature>
<dbReference type="InterPro" id="IPR012938">
    <property type="entry name" value="Glc/Sorbosone_DH"/>
</dbReference>
<feature type="compositionally biased region" description="Low complexity" evidence="1">
    <location>
        <begin position="71"/>
        <end position="96"/>
    </location>
</feature>
<dbReference type="EMBL" id="CP159218">
    <property type="protein sequence ID" value="XCG62719.1"/>
    <property type="molecule type" value="Genomic_DNA"/>
</dbReference>
<dbReference type="InterPro" id="IPR011042">
    <property type="entry name" value="6-blade_b-propeller_TolB-like"/>
</dbReference>
<gene>
    <name evidence="3" type="ORF">ABLG96_16005</name>
</gene>
<proteinExistence type="predicted"/>
<dbReference type="Pfam" id="PF07995">
    <property type="entry name" value="GSDH"/>
    <property type="match status" value="1"/>
</dbReference>
<evidence type="ECO:0000256" key="1">
    <source>
        <dbReference type="SAM" id="MobiDB-lite"/>
    </source>
</evidence>
<feature type="compositionally biased region" description="Basic residues" evidence="1">
    <location>
        <begin position="1"/>
        <end position="19"/>
    </location>
</feature>
<sequence length="423" mass="42639">MSGHPPRGRVARRPPRRSPRALPCWVGSAAALLLLAGCADLSRPQSSFGAQPSLTPEVIQPVVPGLGGGTASASPSPSSSDPSAPSSSAPSSSSAPPEDPCRPTDPAVVAACLAAPWGLALLPGDQSALVGERTTGKILTVAPQTEPAEYATVRDLDSSGTGGLLGIALSPSFGEDGLIYAYVTTAKDNRILRIAKGDTPKAIFTGIPKGGKNNGGRILFGPDGQLYIGTGDTGAAKLATDPKSLAGKILRVDGFGKPSKGNPTAGSAIFASGFTDVTGMCLVNNSVAAIDHRAAADVVIAPKSGAKYSAAKPPNTIWTWKAAEGGANDCAQASRQLAFTSLPAQRVVALDTDTDGSFTGAPKALVDKTYGRLLTLELGGAGTEQELFWATTSNKDGKGKSIAADDRVVIIQSSGGGGGGGKD</sequence>
<protein>
    <submittedName>
        <fullName evidence="3">PQQ-dependent sugar dehydrogenase</fullName>
    </submittedName>
</protein>
<accession>A0AAU8DL61</accession>
<reference evidence="3" key="1">
    <citation type="submission" date="2024-05" db="EMBL/GenBank/DDBJ databases">
        <authorList>
            <person name="Cai S.Y."/>
            <person name="Jin L.M."/>
            <person name="Li H.R."/>
        </authorList>
    </citation>
    <scope>NUCLEOTIDE SEQUENCE</scope>
    <source>
        <strain evidence="3">A5-74</strain>
    </source>
</reference>